<dbReference type="STRING" id="40149.A0A0E0EUG6"/>
<dbReference type="SUPFAM" id="SSF52833">
    <property type="entry name" value="Thioredoxin-like"/>
    <property type="match status" value="1"/>
</dbReference>
<protein>
    <recommendedName>
        <fullName evidence="4">Thioredoxin-like fold domain-containing protein</fullName>
    </recommendedName>
</protein>
<evidence type="ECO:0000256" key="1">
    <source>
        <dbReference type="SAM" id="MobiDB-lite"/>
    </source>
</evidence>
<dbReference type="PANTHER" id="PTHR33875">
    <property type="entry name" value="OS09G0542200 PROTEIN"/>
    <property type="match status" value="1"/>
</dbReference>
<dbReference type="CDD" id="cd02972">
    <property type="entry name" value="DsbA_family"/>
    <property type="match status" value="1"/>
</dbReference>
<accession>A0A0E0EUG6</accession>
<dbReference type="InterPro" id="IPR036249">
    <property type="entry name" value="Thioredoxin-like_sf"/>
</dbReference>
<name>A0A0E0EUG6_9ORYZ</name>
<feature type="region of interest" description="Disordered" evidence="1">
    <location>
        <begin position="23"/>
        <end position="43"/>
    </location>
</feature>
<evidence type="ECO:0000313" key="3">
    <source>
        <dbReference type="Proteomes" id="UP000008021"/>
    </source>
</evidence>
<evidence type="ECO:0000313" key="2">
    <source>
        <dbReference type="EnsemblPlants" id="OMERI09G13730.1"/>
    </source>
</evidence>
<organism evidence="2">
    <name type="scientific">Oryza meridionalis</name>
    <dbReference type="NCBI Taxonomy" id="40149"/>
    <lineage>
        <taxon>Eukaryota</taxon>
        <taxon>Viridiplantae</taxon>
        <taxon>Streptophyta</taxon>
        <taxon>Embryophyta</taxon>
        <taxon>Tracheophyta</taxon>
        <taxon>Spermatophyta</taxon>
        <taxon>Magnoliopsida</taxon>
        <taxon>Liliopsida</taxon>
        <taxon>Poales</taxon>
        <taxon>Poaceae</taxon>
        <taxon>BOP clade</taxon>
        <taxon>Oryzoideae</taxon>
        <taxon>Oryzeae</taxon>
        <taxon>Oryzinae</taxon>
        <taxon>Oryza</taxon>
    </lineage>
</organism>
<evidence type="ECO:0008006" key="4">
    <source>
        <dbReference type="Google" id="ProtNLM"/>
    </source>
</evidence>
<dbReference type="Gene3D" id="3.40.30.10">
    <property type="entry name" value="Glutaredoxin"/>
    <property type="match status" value="1"/>
</dbReference>
<sequence length="323" mass="35675">MGQNRLLQFTQIEAHSNQALVGLPTRSDPIRSDPTHPTTTSRPDQVVFLLRLPTCGREEKVESTRCTARSLELEEREIWPPMARPRAPLLRRMLLLCAVAASCSYYLLVLHAQASVPPRYDGFAYGDAATAAWKDTILVEAFLDPLCPDSRDAWAPLRLAVDRYAPRVSLIVHPFPLPYHTNSFLACRALYIANKLNSSSTYPLLELFFKNQGKFYNAATSSLSSTVISGEMSKLAARVVGNSVSEFQSGFSDIRTDLAARVSFKYGCTRGVAGAPFFFVNGFLQPGGGSPIDYSTWISILDPLAGQHGDRLEMFTSIDEGRC</sequence>
<dbReference type="AlphaFoldDB" id="A0A0E0EUG6"/>
<dbReference type="Gramene" id="OMERI09G13730.1">
    <property type="protein sequence ID" value="OMERI09G13730.1"/>
    <property type="gene ID" value="OMERI09G13730"/>
</dbReference>
<dbReference type="Proteomes" id="UP000008021">
    <property type="component" value="Chromosome 9"/>
</dbReference>
<reference evidence="2" key="1">
    <citation type="submission" date="2015-04" db="UniProtKB">
        <authorList>
            <consortium name="EnsemblPlants"/>
        </authorList>
    </citation>
    <scope>IDENTIFICATION</scope>
</reference>
<reference evidence="2" key="2">
    <citation type="submission" date="2018-05" db="EMBL/GenBank/DDBJ databases">
        <title>OmerRS3 (Oryza meridionalis Reference Sequence Version 3).</title>
        <authorList>
            <person name="Zhang J."/>
            <person name="Kudrna D."/>
            <person name="Lee S."/>
            <person name="Talag J."/>
            <person name="Welchert J."/>
            <person name="Wing R.A."/>
        </authorList>
    </citation>
    <scope>NUCLEOTIDE SEQUENCE [LARGE SCALE GENOMIC DNA]</scope>
    <source>
        <strain evidence="2">cv. OR44</strain>
    </source>
</reference>
<proteinExistence type="predicted"/>
<keyword evidence="3" id="KW-1185">Reference proteome</keyword>
<dbReference type="PANTHER" id="PTHR33875:SF2">
    <property type="entry name" value="ACR183CP"/>
    <property type="match status" value="1"/>
</dbReference>
<dbReference type="EnsemblPlants" id="OMERI09G13730.1">
    <property type="protein sequence ID" value="OMERI09G13730.1"/>
    <property type="gene ID" value="OMERI09G13730"/>
</dbReference>